<proteinExistence type="predicted"/>
<evidence type="ECO:0000313" key="3">
    <source>
        <dbReference type="Proteomes" id="UP001324185"/>
    </source>
</evidence>
<dbReference type="InterPro" id="IPR021675">
    <property type="entry name" value="DUF3261"/>
</dbReference>
<evidence type="ECO:0000313" key="2">
    <source>
        <dbReference type="EMBL" id="WQG85685.1"/>
    </source>
</evidence>
<name>A0ABZ0X504_9GAMM</name>
<organism evidence="2 3">
    <name type="scientific">Kangiella aquimarina</name>
    <dbReference type="NCBI Taxonomy" id="261965"/>
    <lineage>
        <taxon>Bacteria</taxon>
        <taxon>Pseudomonadati</taxon>
        <taxon>Pseudomonadota</taxon>
        <taxon>Gammaproteobacteria</taxon>
        <taxon>Kangiellales</taxon>
        <taxon>Kangiellaceae</taxon>
        <taxon>Kangiella</taxon>
    </lineage>
</organism>
<dbReference type="Pfam" id="PF11659">
    <property type="entry name" value="DUF3261"/>
    <property type="match status" value="1"/>
</dbReference>
<dbReference type="RefSeq" id="WP_018623679.1">
    <property type="nucleotide sequence ID" value="NZ_CP140158.1"/>
</dbReference>
<feature type="chain" id="PRO_5045584842" evidence="1">
    <location>
        <begin position="20"/>
        <end position="194"/>
    </location>
</feature>
<keyword evidence="1" id="KW-0732">Signal</keyword>
<dbReference type="Proteomes" id="UP001324185">
    <property type="component" value="Chromosome"/>
</dbReference>
<accession>A0ABZ0X504</accession>
<keyword evidence="3" id="KW-1185">Reference proteome</keyword>
<reference evidence="2 3" key="1">
    <citation type="submission" date="2023-11" db="EMBL/GenBank/DDBJ databases">
        <title>MicrobeMod: A computational toolkit for identifying prokaryotic methylation and restriction-modification with nanopore sequencing.</title>
        <authorList>
            <person name="Crits-Christoph A."/>
            <person name="Kang S.C."/>
            <person name="Lee H."/>
            <person name="Ostrov N."/>
        </authorList>
    </citation>
    <scope>NUCLEOTIDE SEQUENCE [LARGE SCALE GENOMIC DNA]</scope>
    <source>
        <strain evidence="2 3">DSMZ 16071</strain>
    </source>
</reference>
<feature type="signal peptide" evidence="1">
    <location>
        <begin position="1"/>
        <end position="19"/>
    </location>
</feature>
<sequence length="194" mass="21849">MRSLLILFLSLLFWGCSSTYVSDRQTVTIAQGVDFQLITSHPFTNDFQLLQSAQVNYNNELHDLLFQTEVSAQQLVMVGLSATGTRLFSIQLTAGQITASGLPTDDGLKPEYLLADMQLSLWPASSINQALSGAELVQPDATQRLIMRDQKEVIRIEYTDPEFYQGQIHFQHLERGYSLLIDPISIEETQHDPE</sequence>
<protein>
    <submittedName>
        <fullName evidence="2">DUF3261 domain-containing protein</fullName>
    </submittedName>
</protein>
<gene>
    <name evidence="2" type="ORF">SR900_02085</name>
</gene>
<evidence type="ECO:0000256" key="1">
    <source>
        <dbReference type="SAM" id="SignalP"/>
    </source>
</evidence>
<dbReference type="EMBL" id="CP140158">
    <property type="protein sequence ID" value="WQG85685.1"/>
    <property type="molecule type" value="Genomic_DNA"/>
</dbReference>